<feature type="domain" description="Nucleotidyl transferase" evidence="3">
    <location>
        <begin position="4"/>
        <end position="112"/>
    </location>
</feature>
<evidence type="ECO:0000259" key="3">
    <source>
        <dbReference type="Pfam" id="PF00483"/>
    </source>
</evidence>
<dbReference type="Pfam" id="PF00483">
    <property type="entry name" value="NTP_transferase"/>
    <property type="match status" value="1"/>
</dbReference>
<evidence type="ECO:0000256" key="2">
    <source>
        <dbReference type="ARBA" id="ARBA00022695"/>
    </source>
</evidence>
<dbReference type="GO" id="GO:0016779">
    <property type="term" value="F:nucleotidyltransferase activity"/>
    <property type="evidence" value="ECO:0007669"/>
    <property type="project" value="UniProtKB-KW"/>
</dbReference>
<organism evidence="4">
    <name type="scientific">Enterocloster bolteae</name>
    <dbReference type="NCBI Taxonomy" id="208479"/>
    <lineage>
        <taxon>Bacteria</taxon>
        <taxon>Bacillati</taxon>
        <taxon>Bacillota</taxon>
        <taxon>Clostridia</taxon>
        <taxon>Lachnospirales</taxon>
        <taxon>Lachnospiraceae</taxon>
        <taxon>Enterocloster</taxon>
    </lineage>
</organism>
<dbReference type="RefSeq" id="WP_002577815.1">
    <property type="nucleotide sequence ID" value="NZ_BAABZS010000001.1"/>
</dbReference>
<keyword evidence="1" id="KW-0808">Transferase</keyword>
<dbReference type="AlphaFoldDB" id="A0A6N2W5W8"/>
<name>A0A6N2W5W8_9FIRM</name>
<evidence type="ECO:0000256" key="1">
    <source>
        <dbReference type="ARBA" id="ARBA00022679"/>
    </source>
</evidence>
<dbReference type="PANTHER" id="PTHR43584:SF5">
    <property type="entry name" value="PROTEIN LICC"/>
    <property type="match status" value="1"/>
</dbReference>
<gene>
    <name evidence="4" type="ORF">CBLFYP116_03217</name>
</gene>
<dbReference type="GeneID" id="23116317"/>
<accession>A0A6N2W5W8</accession>
<dbReference type="InterPro" id="IPR029044">
    <property type="entry name" value="Nucleotide-diphossugar_trans"/>
</dbReference>
<protein>
    <recommendedName>
        <fullName evidence="3">Nucleotidyl transferase domain-containing protein</fullName>
    </recommendedName>
</protein>
<evidence type="ECO:0000313" key="4">
    <source>
        <dbReference type="EMBL" id="VYT36382.1"/>
    </source>
</evidence>
<reference evidence="4" key="1">
    <citation type="submission" date="2019-11" db="EMBL/GenBank/DDBJ databases">
        <authorList>
            <person name="Feng L."/>
        </authorList>
    </citation>
    <scope>NUCLEOTIDE SEQUENCE</scope>
    <source>
        <strain evidence="4">CbolteaeLFYP116</strain>
    </source>
</reference>
<keyword evidence="2" id="KW-0548">Nucleotidyltransferase</keyword>
<proteinExistence type="predicted"/>
<dbReference type="InterPro" id="IPR050065">
    <property type="entry name" value="GlmU-like"/>
</dbReference>
<dbReference type="PANTHER" id="PTHR43584">
    <property type="entry name" value="NUCLEOTIDYL TRANSFERASE"/>
    <property type="match status" value="1"/>
</dbReference>
<dbReference type="EMBL" id="CACRTF010000014">
    <property type="protein sequence ID" value="VYT36382.1"/>
    <property type="molecule type" value="Genomic_DNA"/>
</dbReference>
<dbReference type="InterPro" id="IPR005835">
    <property type="entry name" value="NTP_transferase_dom"/>
</dbReference>
<dbReference type="SUPFAM" id="SSF53448">
    <property type="entry name" value="Nucleotide-diphospho-sugar transferases"/>
    <property type="match status" value="1"/>
</dbReference>
<sequence length="240" mass="27732">MRYIFLVAGEGSRLHPLTLKQPKSCYKLDKNTTVLQRMIHLIRRYDADADIVAVTGFMHNVIEDELGLDIKCIFNPFYKVTNSIASLWFVKEYLETDQVVIINGDIVMSDSLVKNLLCKAVTRPYVLIDTSIKINGDYNVEVSGDRILVMSKKLDTYKGEYAGVSKLDRESAMKLKICVEKMVDQGMYDQWYENALVQMIFDEDFNLFFEDISEYSWTEVDCVSDLLKAKEIHMDSWVKV</sequence>
<dbReference type="Gene3D" id="3.90.550.10">
    <property type="entry name" value="Spore Coat Polysaccharide Biosynthesis Protein SpsA, Chain A"/>
    <property type="match status" value="1"/>
</dbReference>